<dbReference type="Proteomes" id="UP000076584">
    <property type="component" value="Unassembled WGS sequence"/>
</dbReference>
<accession>A0A161VL89</accession>
<keyword evidence="2" id="KW-1185">Reference proteome</keyword>
<dbReference type="EMBL" id="LFIW01002399">
    <property type="protein sequence ID" value="KZL71805.1"/>
    <property type="molecule type" value="Genomic_DNA"/>
</dbReference>
<proteinExistence type="predicted"/>
<gene>
    <name evidence="1" type="ORF">CI238_02444</name>
</gene>
<sequence length="90" mass="10188">MEKPAGSKHWRKKLLIIGLCGRQETACNQQGASEGQPFRRLLRLPTGRYSGNRRQGRAFLCIICGGEYWFEGWRTTQLYLAFKEAGGPSP</sequence>
<evidence type="ECO:0000313" key="2">
    <source>
        <dbReference type="Proteomes" id="UP000076584"/>
    </source>
</evidence>
<organism evidence="1 2">
    <name type="scientific">Colletotrichum incanum</name>
    <name type="common">Soybean anthracnose fungus</name>
    <dbReference type="NCBI Taxonomy" id="1573173"/>
    <lineage>
        <taxon>Eukaryota</taxon>
        <taxon>Fungi</taxon>
        <taxon>Dikarya</taxon>
        <taxon>Ascomycota</taxon>
        <taxon>Pezizomycotina</taxon>
        <taxon>Sordariomycetes</taxon>
        <taxon>Hypocreomycetidae</taxon>
        <taxon>Glomerellales</taxon>
        <taxon>Glomerellaceae</taxon>
        <taxon>Colletotrichum</taxon>
        <taxon>Colletotrichum spaethianum species complex</taxon>
    </lineage>
</organism>
<reference evidence="1 2" key="1">
    <citation type="submission" date="2015-06" db="EMBL/GenBank/DDBJ databases">
        <title>Survival trade-offs in plant roots during colonization by closely related pathogenic and mutualistic fungi.</title>
        <authorList>
            <person name="Hacquard S."/>
            <person name="Kracher B."/>
            <person name="Hiruma K."/>
            <person name="Weinman A."/>
            <person name="Muench P."/>
            <person name="Garrido Oter R."/>
            <person name="Ver Loren van Themaat E."/>
            <person name="Dallerey J.-F."/>
            <person name="Damm U."/>
            <person name="Henrissat B."/>
            <person name="Lespinet O."/>
            <person name="Thon M."/>
            <person name="Kemen E."/>
            <person name="McHardy A.C."/>
            <person name="Schulze-Lefert P."/>
            <person name="O'Connell R.J."/>
        </authorList>
    </citation>
    <scope>NUCLEOTIDE SEQUENCE [LARGE SCALE GENOMIC DNA]</scope>
    <source>
        <strain evidence="1 2">MAFF 238704</strain>
    </source>
</reference>
<dbReference type="AlphaFoldDB" id="A0A161VL89"/>
<evidence type="ECO:0000313" key="1">
    <source>
        <dbReference type="EMBL" id="KZL71805.1"/>
    </source>
</evidence>
<protein>
    <submittedName>
        <fullName evidence="1">Uncharacterized protein</fullName>
    </submittedName>
</protein>
<name>A0A161VL89_COLIC</name>
<comment type="caution">
    <text evidence="1">The sequence shown here is derived from an EMBL/GenBank/DDBJ whole genome shotgun (WGS) entry which is preliminary data.</text>
</comment>